<keyword evidence="5 8" id="KW-1133">Transmembrane helix</keyword>
<keyword evidence="4 8" id="KW-0812">Transmembrane</keyword>
<evidence type="ECO:0000313" key="10">
    <source>
        <dbReference type="Proteomes" id="UP000501726"/>
    </source>
</evidence>
<dbReference type="Gene3D" id="1.10.287.3510">
    <property type="match status" value="1"/>
</dbReference>
<comment type="subcellular location">
    <subcellularLocation>
        <location evidence="1">Cell membrane</location>
        <topology evidence="1">Multi-pass membrane protein</topology>
    </subcellularLocation>
</comment>
<gene>
    <name evidence="9" type="ORF">THMIRHAS_00570</name>
</gene>
<feature type="region of interest" description="Disordered" evidence="7">
    <location>
        <begin position="105"/>
        <end position="132"/>
    </location>
</feature>
<keyword evidence="6 8" id="KW-0472">Membrane</keyword>
<evidence type="ECO:0000256" key="2">
    <source>
        <dbReference type="ARBA" id="ARBA00010388"/>
    </source>
</evidence>
<protein>
    <submittedName>
        <fullName evidence="9">Na+/H+ antiporter subunit C</fullName>
    </submittedName>
</protein>
<dbReference type="InterPro" id="IPR050601">
    <property type="entry name" value="CPA3_antiporter_subunitC"/>
</dbReference>
<dbReference type="PANTHER" id="PTHR34583">
    <property type="entry name" value="ANTIPORTER SUBUNIT MNHC2-RELATED"/>
    <property type="match status" value="1"/>
</dbReference>
<keyword evidence="10" id="KW-1185">Reference proteome</keyword>
<evidence type="ECO:0000256" key="5">
    <source>
        <dbReference type="ARBA" id="ARBA00022989"/>
    </source>
</evidence>
<feature type="transmembrane region" description="Helical" evidence="8">
    <location>
        <begin position="26"/>
        <end position="51"/>
    </location>
</feature>
<evidence type="ECO:0000256" key="3">
    <source>
        <dbReference type="ARBA" id="ARBA00022475"/>
    </source>
</evidence>
<feature type="transmembrane region" description="Helical" evidence="8">
    <location>
        <begin position="71"/>
        <end position="92"/>
    </location>
</feature>
<dbReference type="NCBIfam" id="NF006573">
    <property type="entry name" value="PRK09094.1"/>
    <property type="match status" value="1"/>
</dbReference>
<dbReference type="Pfam" id="PF00420">
    <property type="entry name" value="Oxidored_q2"/>
    <property type="match status" value="1"/>
</dbReference>
<evidence type="ECO:0000313" key="9">
    <source>
        <dbReference type="EMBL" id="BBP44684.1"/>
    </source>
</evidence>
<keyword evidence="3" id="KW-1003">Cell membrane</keyword>
<dbReference type="RefSeq" id="WP_173269177.1">
    <property type="nucleotide sequence ID" value="NZ_AP021889.1"/>
</dbReference>
<accession>A0A6F8PRM3</accession>
<name>A0A6F8PRM3_9GAMM</name>
<proteinExistence type="inferred from homology"/>
<sequence>MEILIAVCIGTLTASGVFLLLRARTFAVVIGLTLLAYAVNLFLFAMGRLQIGLPAVINAQANDYADPLPQALVLTAIVIAFGMTAFLIALAIKARAELGNDHVDGLHRANDETPEQETPTKSRNNGRMRNPI</sequence>
<feature type="compositionally biased region" description="Polar residues" evidence="7">
    <location>
        <begin position="116"/>
        <end position="132"/>
    </location>
</feature>
<evidence type="ECO:0000256" key="8">
    <source>
        <dbReference type="SAM" id="Phobius"/>
    </source>
</evidence>
<dbReference type="GO" id="GO:0005886">
    <property type="term" value="C:plasma membrane"/>
    <property type="evidence" value="ECO:0007669"/>
    <property type="project" value="UniProtKB-SubCell"/>
</dbReference>
<dbReference type="PANTHER" id="PTHR34583:SF2">
    <property type="entry name" value="ANTIPORTER SUBUNIT MNHC2-RELATED"/>
    <property type="match status" value="1"/>
</dbReference>
<dbReference type="AlphaFoldDB" id="A0A6F8PRM3"/>
<evidence type="ECO:0000256" key="1">
    <source>
        <dbReference type="ARBA" id="ARBA00004651"/>
    </source>
</evidence>
<comment type="similarity">
    <text evidence="2">Belongs to the CPA3 antiporters (TC 2.A.63) subunit C family.</text>
</comment>
<evidence type="ECO:0000256" key="7">
    <source>
        <dbReference type="SAM" id="MobiDB-lite"/>
    </source>
</evidence>
<dbReference type="EMBL" id="AP021889">
    <property type="protein sequence ID" value="BBP44684.1"/>
    <property type="molecule type" value="Genomic_DNA"/>
</dbReference>
<dbReference type="KEGG" id="tse:THMIRHAS_00570"/>
<evidence type="ECO:0000256" key="4">
    <source>
        <dbReference type="ARBA" id="ARBA00022692"/>
    </source>
</evidence>
<dbReference type="Proteomes" id="UP000501726">
    <property type="component" value="Chromosome"/>
</dbReference>
<dbReference type="InterPro" id="IPR039428">
    <property type="entry name" value="NUOK/Mnh_C1-like"/>
</dbReference>
<evidence type="ECO:0000256" key="6">
    <source>
        <dbReference type="ARBA" id="ARBA00023136"/>
    </source>
</evidence>
<organism evidence="9 10">
    <name type="scientific">Thiosulfatimonas sediminis</name>
    <dbReference type="NCBI Taxonomy" id="2675054"/>
    <lineage>
        <taxon>Bacteria</taxon>
        <taxon>Pseudomonadati</taxon>
        <taxon>Pseudomonadota</taxon>
        <taxon>Gammaproteobacteria</taxon>
        <taxon>Thiotrichales</taxon>
        <taxon>Piscirickettsiaceae</taxon>
        <taxon>Thiosulfatimonas</taxon>
    </lineage>
</organism>
<reference evidence="10" key="1">
    <citation type="submission" date="2019-11" db="EMBL/GenBank/DDBJ databases">
        <title>Isolation and characterization of two novel species in the genus Thiomicrorhabdus.</title>
        <authorList>
            <person name="Mochizuki J."/>
            <person name="Kojima H."/>
            <person name="Fukui M."/>
        </authorList>
    </citation>
    <scope>NUCLEOTIDE SEQUENCE [LARGE SCALE GENOMIC DNA]</scope>
    <source>
        <strain evidence="10">aks77</strain>
    </source>
</reference>